<organism evidence="1 2">
    <name type="scientific">Globodera pallida</name>
    <name type="common">Potato cyst nematode worm</name>
    <name type="synonym">Heterodera pallida</name>
    <dbReference type="NCBI Taxonomy" id="36090"/>
    <lineage>
        <taxon>Eukaryota</taxon>
        <taxon>Metazoa</taxon>
        <taxon>Ecdysozoa</taxon>
        <taxon>Nematoda</taxon>
        <taxon>Chromadorea</taxon>
        <taxon>Rhabditida</taxon>
        <taxon>Tylenchina</taxon>
        <taxon>Tylenchomorpha</taxon>
        <taxon>Tylenchoidea</taxon>
        <taxon>Heteroderidae</taxon>
        <taxon>Heteroderinae</taxon>
        <taxon>Globodera</taxon>
    </lineage>
</organism>
<evidence type="ECO:0000313" key="1">
    <source>
        <dbReference type="Proteomes" id="UP000050741"/>
    </source>
</evidence>
<name>A0A183CIC8_GLOPA</name>
<dbReference type="Proteomes" id="UP000050741">
    <property type="component" value="Unassembled WGS sequence"/>
</dbReference>
<sequence length="138" mass="16233">MMGDLKIYQIKAGKVFFRDFWMLSQNRLADLPNTLELDIPAKLYFPHKYNKNSNFGIRLPHLPPFEDYCPGGMKEKDYEKFAAWYEENYETEFELEGGFEKADNQSKIAVKYLEWLAYRDGVKVRHACNGGLRVARVH</sequence>
<reference evidence="2" key="2">
    <citation type="submission" date="2016-06" db="UniProtKB">
        <authorList>
            <consortium name="WormBaseParasite"/>
        </authorList>
    </citation>
    <scope>IDENTIFICATION</scope>
</reference>
<reference evidence="1" key="1">
    <citation type="submission" date="2014-05" db="EMBL/GenBank/DDBJ databases">
        <title>The genome and life-stage specific transcriptomes of Globodera pallida elucidate key aspects of plant parasitism by a cyst nematode.</title>
        <authorList>
            <person name="Cotton J.A."/>
            <person name="Lilley C.J."/>
            <person name="Jones L.M."/>
            <person name="Kikuchi T."/>
            <person name="Reid A.J."/>
            <person name="Thorpe P."/>
            <person name="Tsai I.J."/>
            <person name="Beasley H."/>
            <person name="Blok V."/>
            <person name="Cock P.J.A."/>
            <person name="Van den Akker S.E."/>
            <person name="Holroyd N."/>
            <person name="Hunt M."/>
            <person name="Mantelin S."/>
            <person name="Naghra H."/>
            <person name="Pain A."/>
            <person name="Palomares-Rius J.E."/>
            <person name="Zarowiecki M."/>
            <person name="Berriman M."/>
            <person name="Jones J.T."/>
            <person name="Urwin P.E."/>
        </authorList>
    </citation>
    <scope>NUCLEOTIDE SEQUENCE [LARGE SCALE GENOMIC DNA]</scope>
    <source>
        <strain evidence="1">Lindley</strain>
    </source>
</reference>
<dbReference type="AlphaFoldDB" id="A0A183CIC8"/>
<dbReference type="WBParaSite" id="GPLIN_001263400">
    <property type="protein sequence ID" value="GPLIN_001263400"/>
    <property type="gene ID" value="GPLIN_001263400"/>
</dbReference>
<accession>A0A183CIC8</accession>
<keyword evidence="1" id="KW-1185">Reference proteome</keyword>
<protein>
    <submittedName>
        <fullName evidence="2">DNA-directed DNA polymerase</fullName>
    </submittedName>
</protein>
<evidence type="ECO:0000313" key="2">
    <source>
        <dbReference type="WBParaSite" id="GPLIN_001263400"/>
    </source>
</evidence>
<proteinExistence type="predicted"/>